<evidence type="ECO:0000313" key="5">
    <source>
        <dbReference type="EMBL" id="KAG5188829.1"/>
    </source>
</evidence>
<evidence type="ECO:0000256" key="1">
    <source>
        <dbReference type="ARBA" id="ARBA00010111"/>
    </source>
</evidence>
<organism evidence="5 6">
    <name type="scientific">Tribonema minus</name>
    <dbReference type="NCBI Taxonomy" id="303371"/>
    <lineage>
        <taxon>Eukaryota</taxon>
        <taxon>Sar</taxon>
        <taxon>Stramenopiles</taxon>
        <taxon>Ochrophyta</taxon>
        <taxon>PX clade</taxon>
        <taxon>Xanthophyceae</taxon>
        <taxon>Tribonematales</taxon>
        <taxon>Tribonemataceae</taxon>
        <taxon>Tribonema</taxon>
    </lineage>
</organism>
<dbReference type="Gene3D" id="1.10.287.3980">
    <property type="match status" value="1"/>
</dbReference>
<dbReference type="GO" id="GO:1990904">
    <property type="term" value="C:ribonucleoprotein complex"/>
    <property type="evidence" value="ECO:0007669"/>
    <property type="project" value="UniProtKB-KW"/>
</dbReference>
<gene>
    <name evidence="5" type="ORF">JKP88DRAFT_233808</name>
</gene>
<proteinExistence type="inferred from homology"/>
<sequence>MQEQIRNFVTAEARGLGLLSISDILADFDRITLADFRRGEYGSARAASADAAHEVTLPPAAHEVEVEVVAPAASAAVEQQRVGVPEDAGGAIQEPEMKPAVLAVKRTFQPNTLRRKRKLGFLARVGDKNGRKILQRRRNKGRTRLAG</sequence>
<accession>A0A836CKK1</accession>
<evidence type="ECO:0000256" key="4">
    <source>
        <dbReference type="ARBA" id="ARBA00035274"/>
    </source>
</evidence>
<dbReference type="OrthoDB" id="431691at2759"/>
<keyword evidence="3" id="KW-0687">Ribonucleoprotein</keyword>
<dbReference type="GO" id="GO:0006412">
    <property type="term" value="P:translation"/>
    <property type="evidence" value="ECO:0007669"/>
    <property type="project" value="InterPro"/>
</dbReference>
<evidence type="ECO:0000313" key="6">
    <source>
        <dbReference type="Proteomes" id="UP000664859"/>
    </source>
</evidence>
<comment type="similarity">
    <text evidence="1">Belongs to the bacterial ribosomal protein bL34 family.</text>
</comment>
<protein>
    <recommendedName>
        <fullName evidence="4">Large ribosomal subunit protein bL34m</fullName>
    </recommendedName>
</protein>
<dbReference type="Pfam" id="PF00468">
    <property type="entry name" value="Ribosomal_L34"/>
    <property type="match status" value="1"/>
</dbReference>
<dbReference type="GO" id="GO:0005840">
    <property type="term" value="C:ribosome"/>
    <property type="evidence" value="ECO:0007669"/>
    <property type="project" value="UniProtKB-KW"/>
</dbReference>
<dbReference type="EMBL" id="JAFCMP010000062">
    <property type="protein sequence ID" value="KAG5188829.1"/>
    <property type="molecule type" value="Genomic_DNA"/>
</dbReference>
<dbReference type="PANTHER" id="PTHR14503:SF4">
    <property type="entry name" value="LARGE RIBOSOMAL SUBUNIT PROTEIN BL34M"/>
    <property type="match status" value="1"/>
</dbReference>
<dbReference type="InterPro" id="IPR020939">
    <property type="entry name" value="Ribosomal_bL34_CS"/>
</dbReference>
<evidence type="ECO:0000256" key="3">
    <source>
        <dbReference type="ARBA" id="ARBA00023274"/>
    </source>
</evidence>
<evidence type="ECO:0000256" key="2">
    <source>
        <dbReference type="ARBA" id="ARBA00022980"/>
    </source>
</evidence>
<dbReference type="GO" id="GO:0003735">
    <property type="term" value="F:structural constituent of ribosome"/>
    <property type="evidence" value="ECO:0007669"/>
    <property type="project" value="InterPro"/>
</dbReference>
<comment type="caution">
    <text evidence="5">The sequence shown here is derived from an EMBL/GenBank/DDBJ whole genome shotgun (WGS) entry which is preliminary data.</text>
</comment>
<reference evidence="5" key="1">
    <citation type="submission" date="2021-02" db="EMBL/GenBank/DDBJ databases">
        <title>First Annotated Genome of the Yellow-green Alga Tribonema minus.</title>
        <authorList>
            <person name="Mahan K.M."/>
        </authorList>
    </citation>
    <scope>NUCLEOTIDE SEQUENCE</scope>
    <source>
        <strain evidence="5">UTEX B ZZ1240</strain>
    </source>
</reference>
<keyword evidence="6" id="KW-1185">Reference proteome</keyword>
<dbReference type="HAMAP" id="MF_00391">
    <property type="entry name" value="Ribosomal_bL34"/>
    <property type="match status" value="1"/>
</dbReference>
<dbReference type="InterPro" id="IPR000271">
    <property type="entry name" value="Ribosomal_bL34"/>
</dbReference>
<dbReference type="Proteomes" id="UP000664859">
    <property type="component" value="Unassembled WGS sequence"/>
</dbReference>
<dbReference type="PROSITE" id="PS00784">
    <property type="entry name" value="RIBOSOMAL_L34"/>
    <property type="match status" value="1"/>
</dbReference>
<dbReference type="FunFam" id="1.10.287.3980:FF:000001">
    <property type="entry name" value="Mitochondrial ribosomal protein L34"/>
    <property type="match status" value="1"/>
</dbReference>
<dbReference type="NCBIfam" id="TIGR01030">
    <property type="entry name" value="rpmH_bact"/>
    <property type="match status" value="1"/>
</dbReference>
<keyword evidence="2 5" id="KW-0689">Ribosomal protein</keyword>
<dbReference type="PANTHER" id="PTHR14503">
    <property type="entry name" value="MITOCHONDRIAL RIBOSOMAL PROTEIN 34 FAMILY MEMBER"/>
    <property type="match status" value="1"/>
</dbReference>
<name>A0A836CKK1_9STRA</name>
<dbReference type="AlphaFoldDB" id="A0A836CKK1"/>